<comment type="caution">
    <text evidence="2">The sequence shown here is derived from an EMBL/GenBank/DDBJ whole genome shotgun (WGS) entry which is preliminary data.</text>
</comment>
<keyword evidence="3" id="KW-1185">Reference proteome</keyword>
<feature type="compositionally biased region" description="Polar residues" evidence="1">
    <location>
        <begin position="37"/>
        <end position="49"/>
    </location>
</feature>
<name>A0A2T7NJB0_POMCA</name>
<gene>
    <name evidence="2" type="ORF">C0Q70_19407</name>
</gene>
<evidence type="ECO:0000313" key="3">
    <source>
        <dbReference type="Proteomes" id="UP000245119"/>
    </source>
</evidence>
<dbReference type="EMBL" id="PZQS01000012">
    <property type="protein sequence ID" value="PVD21236.1"/>
    <property type="molecule type" value="Genomic_DNA"/>
</dbReference>
<dbReference type="Proteomes" id="UP000245119">
    <property type="component" value="Linkage Group LG12"/>
</dbReference>
<sequence>MAALWASESNYVCVRYRAYRFDVILSVLPSRNPSLRQVQTGSLTNSHSPNDCPASHSLAGGGRAGGERESEPDNLSAATSLRERVIPARDVSLLCVYEVLFVFKHLPQAPCTRTQ</sequence>
<feature type="region of interest" description="Disordered" evidence="1">
    <location>
        <begin position="37"/>
        <end position="77"/>
    </location>
</feature>
<evidence type="ECO:0000313" key="2">
    <source>
        <dbReference type="EMBL" id="PVD21236.1"/>
    </source>
</evidence>
<dbReference type="AlphaFoldDB" id="A0A2T7NJB0"/>
<evidence type="ECO:0000256" key="1">
    <source>
        <dbReference type="SAM" id="MobiDB-lite"/>
    </source>
</evidence>
<protein>
    <submittedName>
        <fullName evidence="2">Uncharacterized protein</fullName>
    </submittedName>
</protein>
<organism evidence="2 3">
    <name type="scientific">Pomacea canaliculata</name>
    <name type="common">Golden apple snail</name>
    <dbReference type="NCBI Taxonomy" id="400727"/>
    <lineage>
        <taxon>Eukaryota</taxon>
        <taxon>Metazoa</taxon>
        <taxon>Spiralia</taxon>
        <taxon>Lophotrochozoa</taxon>
        <taxon>Mollusca</taxon>
        <taxon>Gastropoda</taxon>
        <taxon>Caenogastropoda</taxon>
        <taxon>Architaenioglossa</taxon>
        <taxon>Ampullarioidea</taxon>
        <taxon>Ampullariidae</taxon>
        <taxon>Pomacea</taxon>
    </lineage>
</organism>
<proteinExistence type="predicted"/>
<accession>A0A2T7NJB0</accession>
<reference evidence="2 3" key="1">
    <citation type="submission" date="2018-04" db="EMBL/GenBank/DDBJ databases">
        <title>The genome of golden apple snail Pomacea canaliculata provides insight into stress tolerance and invasive adaptation.</title>
        <authorList>
            <person name="Liu C."/>
            <person name="Liu B."/>
            <person name="Ren Y."/>
            <person name="Zhang Y."/>
            <person name="Wang H."/>
            <person name="Li S."/>
            <person name="Jiang F."/>
            <person name="Yin L."/>
            <person name="Zhang G."/>
            <person name="Qian W."/>
            <person name="Fan W."/>
        </authorList>
    </citation>
    <scope>NUCLEOTIDE SEQUENCE [LARGE SCALE GENOMIC DNA]</scope>
    <source>
        <strain evidence="2">SZHN2017</strain>
        <tissue evidence="2">Muscle</tissue>
    </source>
</reference>